<keyword evidence="4" id="KW-0408">Iron</keyword>
<evidence type="ECO:0000256" key="2">
    <source>
        <dbReference type="ARBA" id="ARBA00022490"/>
    </source>
</evidence>
<dbReference type="InterPro" id="IPR012312">
    <property type="entry name" value="Hemerythrin-like"/>
</dbReference>
<name>A0A3S5F6I5_9NEIS</name>
<dbReference type="RefSeq" id="WP_107928156.1">
    <property type="nucleotide sequence ID" value="NZ_JBGNXI010000001.1"/>
</dbReference>
<dbReference type="OrthoDB" id="9797132at2"/>
<accession>A0A3S5F6I5</accession>
<evidence type="ECO:0000259" key="5">
    <source>
        <dbReference type="Pfam" id="PF01814"/>
    </source>
</evidence>
<proteinExistence type="predicted"/>
<keyword evidence="2" id="KW-0963">Cytoplasm</keyword>
<evidence type="ECO:0000256" key="3">
    <source>
        <dbReference type="ARBA" id="ARBA00022723"/>
    </source>
</evidence>
<organism evidence="6 7">
    <name type="scientific">Neisseria animaloris</name>
    <dbReference type="NCBI Taxonomy" id="326522"/>
    <lineage>
        <taxon>Bacteria</taxon>
        <taxon>Pseudomonadati</taxon>
        <taxon>Pseudomonadota</taxon>
        <taxon>Betaproteobacteria</taxon>
        <taxon>Neisseriales</taxon>
        <taxon>Neisseriaceae</taxon>
        <taxon>Neisseria</taxon>
    </lineage>
</organism>
<feature type="domain" description="Hemerythrin-like" evidence="5">
    <location>
        <begin position="18"/>
        <end position="154"/>
    </location>
</feature>
<dbReference type="Proteomes" id="UP000268229">
    <property type="component" value="Chromosome"/>
</dbReference>
<dbReference type="GO" id="GO:0005737">
    <property type="term" value="C:cytoplasm"/>
    <property type="evidence" value="ECO:0007669"/>
    <property type="project" value="UniProtKB-SubCell"/>
</dbReference>
<keyword evidence="7" id="KW-1185">Reference proteome</keyword>
<dbReference type="PANTHER" id="PTHR36438">
    <property type="entry name" value="IRON-SULFUR CLUSTER REPAIR PROTEIN YTFE"/>
    <property type="match status" value="1"/>
</dbReference>
<sequence length="156" mass="17987">MTDFTLWQQAPFDAVTGHILSRYHDTHRRQFAELIPLAEKVATVHEGTFPAEVLPLLQYMQAELFSHMMKEEQVLFPMINQGAGRGAAMPIRMMMHEHDQHEAAISRLLELTGNLQAPEDACRSWQRLYALIRELVDDLNDHIVLENEILFPRVLA</sequence>
<dbReference type="EMBL" id="LR134516">
    <property type="protein sequence ID" value="VEJ21251.1"/>
    <property type="molecule type" value="Genomic_DNA"/>
</dbReference>
<dbReference type="AlphaFoldDB" id="A0A3S5F6I5"/>
<gene>
    <name evidence="6" type="primary">dnrN</name>
    <name evidence="6" type="ORF">NCTC12227_00978</name>
</gene>
<dbReference type="GO" id="GO:0046872">
    <property type="term" value="F:metal ion binding"/>
    <property type="evidence" value="ECO:0007669"/>
    <property type="project" value="UniProtKB-KW"/>
</dbReference>
<dbReference type="Gene3D" id="1.20.120.520">
    <property type="entry name" value="nmb1532 protein domain like"/>
    <property type="match status" value="1"/>
</dbReference>
<dbReference type="STRING" id="326522.BWD08_03165"/>
<keyword evidence="3" id="KW-0479">Metal-binding</keyword>
<dbReference type="Pfam" id="PF01814">
    <property type="entry name" value="Hemerythrin"/>
    <property type="match status" value="1"/>
</dbReference>
<reference evidence="6 7" key="1">
    <citation type="submission" date="2018-12" db="EMBL/GenBank/DDBJ databases">
        <authorList>
            <consortium name="Pathogen Informatics"/>
        </authorList>
    </citation>
    <scope>NUCLEOTIDE SEQUENCE [LARGE SCALE GENOMIC DNA]</scope>
    <source>
        <strain evidence="6 7">NCTC12227</strain>
    </source>
</reference>
<evidence type="ECO:0000313" key="7">
    <source>
        <dbReference type="Proteomes" id="UP000268229"/>
    </source>
</evidence>
<protein>
    <submittedName>
        <fullName evidence="6">Regulator of cell morphogenesis and NO signaling</fullName>
    </submittedName>
</protein>
<evidence type="ECO:0000256" key="4">
    <source>
        <dbReference type="ARBA" id="ARBA00023004"/>
    </source>
</evidence>
<evidence type="ECO:0000256" key="1">
    <source>
        <dbReference type="ARBA" id="ARBA00004496"/>
    </source>
</evidence>
<evidence type="ECO:0000313" key="6">
    <source>
        <dbReference type="EMBL" id="VEJ21251.1"/>
    </source>
</evidence>
<dbReference type="InterPro" id="IPR019903">
    <property type="entry name" value="RIC_family"/>
</dbReference>
<comment type="subcellular location">
    <subcellularLocation>
        <location evidence="1">Cytoplasm</location>
    </subcellularLocation>
</comment>
<dbReference type="KEGG" id="nani:NCTC12227_00978"/>
<dbReference type="PANTHER" id="PTHR36438:SF1">
    <property type="entry name" value="IRON-SULFUR CLUSTER REPAIR PROTEIN YTFE"/>
    <property type="match status" value="1"/>
</dbReference>